<feature type="region of interest" description="Disordered" evidence="2">
    <location>
        <begin position="1"/>
        <end position="22"/>
    </location>
</feature>
<evidence type="ECO:0000256" key="2">
    <source>
        <dbReference type="SAM" id="MobiDB-lite"/>
    </source>
</evidence>
<feature type="region of interest" description="Disordered" evidence="2">
    <location>
        <begin position="163"/>
        <end position="212"/>
    </location>
</feature>
<name>A0A4P9X598_9FUNG</name>
<evidence type="ECO:0000313" key="3">
    <source>
        <dbReference type="EMBL" id="RKP00284.1"/>
    </source>
</evidence>
<evidence type="ECO:0000313" key="4">
    <source>
        <dbReference type="Proteomes" id="UP000274922"/>
    </source>
</evidence>
<sequence length="806" mass="85374">MGRGGRGVALQKPTDMASASRARRARWIGARRHDPFRRRGAAAVVRGAHGAVAVPIPCSTPPRPFLCVPSHPHLHVTSPDCLLMEHEAPPTAATAAVRHGPRRGHPRRIESPTGRFRLRLLLLPLLWLALAGSHAGLPAAEATSIRRAWSALRDHLGWGRSWHRAAKPSAATTSDDRAAAPDADADADKKNARRTMRWRHREPPARALTPTPAPAAVLMPASAPAAAPMPRAQTAPAPPRAPARSTAQGDEAPADSPAVSVATLVPWLEVADALKALHVAGTIAHRDYVAGVSAVLAGRTQAIEARLGRAVAVPASPRLPDGLSARATRGVAGPPGPAPQGLADPMVQRALFADTHVAIEPPAGGADMAMPPEMLLVGYLAYQAMFVPPASRPDPPWPLPVERLVALCQDAAAPAVAPPAVSRTASTAASTAAARTSTHERDAGGGATNHPLLIAQIELLARHYEALLAPLRAALHRDTFLRGDVDERREFFKRWYWLMGDRLAPLFVGVKESERQRYSIDFFDQYVRALGGPAPGQAKAVPLPLLPAVVAATDRVLKTLAEHDPASFKELEQCLRPLERASVRDGITQLLQTVGGLPATIVVPEDQRRACGVQLRNGFLIQWLLVNKRLELQQPLDAVAAERLPSVASLQMVWPGAPLPPAQPLAGLRRHGPLADRVLGAAETLADAPAKVGAKAAAQWRALRGSPPPAPSLEAFAAQCRRAIPALATQLRPAPAAAAPAAPAEALWRRVSRHGVARRRTFAGDPGRPPEGPAPAPAPARWSTSAVEDALHRGAWAAASRVGPVR</sequence>
<accession>A0A4P9X598</accession>
<feature type="compositionally biased region" description="Basic residues" evidence="2">
    <location>
        <begin position="191"/>
        <end position="200"/>
    </location>
</feature>
<keyword evidence="4" id="KW-1185">Reference proteome</keyword>
<feature type="region of interest" description="Disordered" evidence="2">
    <location>
        <begin position="418"/>
        <end position="447"/>
    </location>
</feature>
<feature type="region of interest" description="Disordered" evidence="2">
    <location>
        <begin position="760"/>
        <end position="787"/>
    </location>
</feature>
<dbReference type="PANTHER" id="PTHR13037">
    <property type="entry name" value="FORMIN"/>
    <property type="match status" value="1"/>
</dbReference>
<feature type="region of interest" description="Disordered" evidence="2">
    <location>
        <begin position="224"/>
        <end position="257"/>
    </location>
</feature>
<keyword evidence="1" id="KW-0945">Host-virus interaction</keyword>
<organism evidence="3 4">
    <name type="scientific">Caulochytrium protostelioides</name>
    <dbReference type="NCBI Taxonomy" id="1555241"/>
    <lineage>
        <taxon>Eukaryota</taxon>
        <taxon>Fungi</taxon>
        <taxon>Fungi incertae sedis</taxon>
        <taxon>Chytridiomycota</taxon>
        <taxon>Chytridiomycota incertae sedis</taxon>
        <taxon>Chytridiomycetes</taxon>
        <taxon>Caulochytriales</taxon>
        <taxon>Caulochytriaceae</taxon>
        <taxon>Caulochytrium</taxon>
    </lineage>
</organism>
<feature type="compositionally biased region" description="Low complexity" evidence="2">
    <location>
        <begin position="418"/>
        <end position="436"/>
    </location>
</feature>
<dbReference type="Proteomes" id="UP000274922">
    <property type="component" value="Unassembled WGS sequence"/>
</dbReference>
<reference evidence="4" key="1">
    <citation type="journal article" date="2018" name="Nat. Microbiol.">
        <title>Leveraging single-cell genomics to expand the fungal tree of life.</title>
        <authorList>
            <person name="Ahrendt S.R."/>
            <person name="Quandt C.A."/>
            <person name="Ciobanu D."/>
            <person name="Clum A."/>
            <person name="Salamov A."/>
            <person name="Andreopoulos B."/>
            <person name="Cheng J.F."/>
            <person name="Woyke T."/>
            <person name="Pelin A."/>
            <person name="Henrissat B."/>
            <person name="Reynolds N.K."/>
            <person name="Benny G.L."/>
            <person name="Smith M.E."/>
            <person name="James T.Y."/>
            <person name="Grigoriev I.V."/>
        </authorList>
    </citation>
    <scope>NUCLEOTIDE SEQUENCE [LARGE SCALE GENOMIC DNA]</scope>
    <source>
        <strain evidence="4">ATCC 52028</strain>
    </source>
</reference>
<feature type="compositionally biased region" description="Pro residues" evidence="2">
    <location>
        <begin position="767"/>
        <end position="778"/>
    </location>
</feature>
<protein>
    <submittedName>
        <fullName evidence="3">Uncharacterized protein</fullName>
    </submittedName>
</protein>
<dbReference type="PANTHER" id="PTHR13037:SF24">
    <property type="entry name" value="POLYCOMB PROTEIN PCL-RELATED"/>
    <property type="match status" value="1"/>
</dbReference>
<dbReference type="EMBL" id="ML014225">
    <property type="protein sequence ID" value="RKP00284.1"/>
    <property type="molecule type" value="Genomic_DNA"/>
</dbReference>
<feature type="compositionally biased region" description="Low complexity" evidence="2">
    <location>
        <begin position="224"/>
        <end position="235"/>
    </location>
</feature>
<gene>
    <name evidence="3" type="ORF">CXG81DRAFT_19748</name>
</gene>
<proteinExistence type="predicted"/>
<evidence type="ECO:0000256" key="1">
    <source>
        <dbReference type="ARBA" id="ARBA00022581"/>
    </source>
</evidence>
<dbReference type="AlphaFoldDB" id="A0A4P9X598"/>